<sequence>CSGAGSGSPAATPATPACASPAAGRSGCPRRCARSPPTRP</sequence>
<feature type="region of interest" description="Disordered" evidence="1">
    <location>
        <begin position="1"/>
        <end position="40"/>
    </location>
</feature>
<dbReference type="AlphaFoldDB" id="A0A6J4TPQ9"/>
<evidence type="ECO:0000313" key="2">
    <source>
        <dbReference type="EMBL" id="CAA9528940.1"/>
    </source>
</evidence>
<evidence type="ECO:0000256" key="1">
    <source>
        <dbReference type="SAM" id="MobiDB-lite"/>
    </source>
</evidence>
<organism evidence="2">
    <name type="scientific">uncultured Rubrobacteraceae bacterium</name>
    <dbReference type="NCBI Taxonomy" id="349277"/>
    <lineage>
        <taxon>Bacteria</taxon>
        <taxon>Bacillati</taxon>
        <taxon>Actinomycetota</taxon>
        <taxon>Rubrobacteria</taxon>
        <taxon>Rubrobacterales</taxon>
        <taxon>Rubrobacteraceae</taxon>
        <taxon>environmental samples</taxon>
    </lineage>
</organism>
<feature type="non-terminal residue" evidence="2">
    <location>
        <position position="40"/>
    </location>
</feature>
<name>A0A6J4TPQ9_9ACTN</name>
<protein>
    <submittedName>
        <fullName evidence="2">Uncharacterized protein</fullName>
    </submittedName>
</protein>
<feature type="non-terminal residue" evidence="2">
    <location>
        <position position="1"/>
    </location>
</feature>
<gene>
    <name evidence="2" type="ORF">AVDCRST_MAG05-4230</name>
</gene>
<accession>A0A6J4TPQ9</accession>
<dbReference type="EMBL" id="CADCVM010000462">
    <property type="protein sequence ID" value="CAA9528940.1"/>
    <property type="molecule type" value="Genomic_DNA"/>
</dbReference>
<proteinExistence type="predicted"/>
<reference evidence="2" key="1">
    <citation type="submission" date="2020-02" db="EMBL/GenBank/DDBJ databases">
        <authorList>
            <person name="Meier V. D."/>
        </authorList>
    </citation>
    <scope>NUCLEOTIDE SEQUENCE</scope>
    <source>
        <strain evidence="2">AVDCRST_MAG05</strain>
    </source>
</reference>
<feature type="compositionally biased region" description="Low complexity" evidence="1">
    <location>
        <begin position="7"/>
        <end position="24"/>
    </location>
</feature>